<dbReference type="KEGG" id="asr:WL1483_3790"/>
<dbReference type="EMBL" id="CP013067">
    <property type="protein sequence ID" value="ALP43209.1"/>
    <property type="molecule type" value="Genomic_DNA"/>
</dbReference>
<name>A0A0S2SNE0_9GAMM</name>
<dbReference type="Proteomes" id="UP000058114">
    <property type="component" value="Chromosome"/>
</dbReference>
<organism evidence="1 2">
    <name type="scientific">Aeromonas schubertii</name>
    <dbReference type="NCBI Taxonomy" id="652"/>
    <lineage>
        <taxon>Bacteria</taxon>
        <taxon>Pseudomonadati</taxon>
        <taxon>Pseudomonadota</taxon>
        <taxon>Gammaproteobacteria</taxon>
        <taxon>Aeromonadales</taxon>
        <taxon>Aeromonadaceae</taxon>
        <taxon>Aeromonas</taxon>
    </lineage>
</organism>
<reference evidence="1 2" key="2">
    <citation type="journal article" date="2016" name="Genome Announc.">
        <title>Complete Genome Sequence of the Highly Virulent Aeromonas schubertii Strain WL1483, Isolated from Diseased Snakehead Fish (Channa argus) in China.</title>
        <authorList>
            <person name="Liu L."/>
            <person name="Li N."/>
            <person name="Zhang D."/>
            <person name="Fu X."/>
            <person name="Shi C."/>
            <person name="Lin Q."/>
            <person name="Hao G."/>
        </authorList>
    </citation>
    <scope>NUCLEOTIDE SEQUENCE [LARGE SCALE GENOMIC DNA]</scope>
    <source>
        <strain evidence="1 2">WL1483</strain>
    </source>
</reference>
<gene>
    <name evidence="1" type="ORF">WL1483_3790</name>
</gene>
<protein>
    <submittedName>
        <fullName evidence="1">Uncharacterized protein</fullName>
    </submittedName>
</protein>
<sequence length="102" mass="11531">MSDTIIQPSEEILMSNYVDSTMVMLCWNPNSPEIALVPWPDQAMVSHQYQNSSLACERDIQEMTFEQRQQAVMAEAIKLVERDGCPADVVHRVLSGLAEYQA</sequence>
<accession>A0A0S2SNE0</accession>
<proteinExistence type="predicted"/>
<evidence type="ECO:0000313" key="2">
    <source>
        <dbReference type="Proteomes" id="UP000058114"/>
    </source>
</evidence>
<reference evidence="2" key="1">
    <citation type="submission" date="2015-10" db="EMBL/GenBank/DDBJ databases">
        <title>Complete Genome Sequence of Aeromonas schubertii strain WL1483.</title>
        <authorList>
            <person name="Liu L."/>
        </authorList>
    </citation>
    <scope>NUCLEOTIDE SEQUENCE [LARGE SCALE GENOMIC DNA]</scope>
    <source>
        <strain evidence="2">WL1483</strain>
    </source>
</reference>
<evidence type="ECO:0000313" key="1">
    <source>
        <dbReference type="EMBL" id="ALP43209.1"/>
    </source>
</evidence>
<dbReference type="AlphaFoldDB" id="A0A0S2SNE0"/>
<dbReference type="PATRIC" id="fig|652.5.peg.3770"/>